<comment type="subcellular location">
    <subcellularLocation>
        <location evidence="1">Membrane</location>
        <topology evidence="1">Multi-pass membrane protein</topology>
    </subcellularLocation>
</comment>
<dbReference type="SUPFAM" id="SSF57850">
    <property type="entry name" value="RING/U-box"/>
    <property type="match status" value="1"/>
</dbReference>
<feature type="transmembrane region" description="Helical" evidence="8">
    <location>
        <begin position="110"/>
        <end position="130"/>
    </location>
</feature>
<keyword evidence="2 8" id="KW-0812">Transmembrane</keyword>
<keyword evidence="6 8" id="KW-1133">Transmembrane helix</keyword>
<evidence type="ECO:0000256" key="1">
    <source>
        <dbReference type="ARBA" id="ARBA00004141"/>
    </source>
</evidence>
<keyword evidence="3" id="KW-0479">Metal-binding</keyword>
<dbReference type="Proteomes" id="UP001150238">
    <property type="component" value="Unassembled WGS sequence"/>
</dbReference>
<dbReference type="PANTHER" id="PTHR46283">
    <property type="entry name" value="E3 UBIQUITIN-PROTEIN LIGASE MARCH5"/>
    <property type="match status" value="1"/>
</dbReference>
<dbReference type="EMBL" id="JANVFS010000012">
    <property type="protein sequence ID" value="KAJ4484179.1"/>
    <property type="molecule type" value="Genomic_DNA"/>
</dbReference>
<evidence type="ECO:0000256" key="6">
    <source>
        <dbReference type="ARBA" id="ARBA00022989"/>
    </source>
</evidence>
<protein>
    <recommendedName>
        <fullName evidence="9">RING-CH-type domain-containing protein</fullName>
    </recommendedName>
</protein>
<dbReference type="InterPro" id="IPR013083">
    <property type="entry name" value="Znf_RING/FYVE/PHD"/>
</dbReference>
<gene>
    <name evidence="10" type="ORF">C8J55DRAFT_509967</name>
</gene>
<comment type="caution">
    <text evidence="10">The sequence shown here is derived from an EMBL/GenBank/DDBJ whole genome shotgun (WGS) entry which is preliminary data.</text>
</comment>
<organism evidence="10 11">
    <name type="scientific">Lentinula lateritia</name>
    <dbReference type="NCBI Taxonomy" id="40482"/>
    <lineage>
        <taxon>Eukaryota</taxon>
        <taxon>Fungi</taxon>
        <taxon>Dikarya</taxon>
        <taxon>Basidiomycota</taxon>
        <taxon>Agaricomycotina</taxon>
        <taxon>Agaricomycetes</taxon>
        <taxon>Agaricomycetidae</taxon>
        <taxon>Agaricales</taxon>
        <taxon>Marasmiineae</taxon>
        <taxon>Omphalotaceae</taxon>
        <taxon>Lentinula</taxon>
    </lineage>
</organism>
<reference evidence="10" key="1">
    <citation type="submission" date="2022-08" db="EMBL/GenBank/DDBJ databases">
        <authorList>
            <consortium name="DOE Joint Genome Institute"/>
            <person name="Min B."/>
            <person name="Riley R."/>
            <person name="Sierra-Patev S."/>
            <person name="Naranjo-Ortiz M."/>
            <person name="Looney B."/>
            <person name="Konkel Z."/>
            <person name="Slot J.C."/>
            <person name="Sakamoto Y."/>
            <person name="Steenwyk J.L."/>
            <person name="Rokas A."/>
            <person name="Carro J."/>
            <person name="Camarero S."/>
            <person name="Ferreira P."/>
            <person name="Molpeceres G."/>
            <person name="Ruiz-Duenas F.J."/>
            <person name="Serrano A."/>
            <person name="Henrissat B."/>
            <person name="Drula E."/>
            <person name="Hughes K.W."/>
            <person name="Mata J.L."/>
            <person name="Ishikawa N.K."/>
            <person name="Vargas-Isla R."/>
            <person name="Ushijima S."/>
            <person name="Smith C.A."/>
            <person name="Ahrendt S."/>
            <person name="Andreopoulos W."/>
            <person name="He G."/>
            <person name="Labutti K."/>
            <person name="Lipzen A."/>
            <person name="Ng V."/>
            <person name="Sandor L."/>
            <person name="Barry K."/>
            <person name="Martinez A.T."/>
            <person name="Xiao Y."/>
            <person name="Gibbons J.G."/>
            <person name="Terashima K."/>
            <person name="Hibbett D.S."/>
            <person name="Grigoriev I.V."/>
        </authorList>
    </citation>
    <scope>NUCLEOTIDE SEQUENCE</scope>
    <source>
        <strain evidence="10">Sp2 HRB7682 ss15</strain>
    </source>
</reference>
<feature type="domain" description="RING-CH-type" evidence="9">
    <location>
        <begin position="8"/>
        <end position="79"/>
    </location>
</feature>
<dbReference type="AlphaFoldDB" id="A0A9W9AKU2"/>
<keyword evidence="5" id="KW-0862">Zinc</keyword>
<keyword evidence="4" id="KW-0863">Zinc-finger</keyword>
<sequence length="493" mass="55531">MSEYVPTIDDIRLKMCYICREEESFDEPSDPPRAWTHPCKCTLIAHEACLLSWIETAQAKPSGRDALKCPQCATQYEIVHSGGQFGFLQRSAWRMLTDVNIIVGYMGKMFLIMVPSTILSVVGAGTYWMLTKYGAYSIREFFGKEVYDAFLTDDLSKWPWSAYINLPLIPVFLVASRFETRFSFLPIVSALLEWPNLYDRGLQSPANIEWNTITVFPPSPYTVGFIVLPLVRFLYNKALKRVTKWVLGARIPTVDGEDENALMVVRLRGAAENGEPPDIDNADANEPGADQAVNQPRLEEPVAEHNPADQTITIYASPLGRKLAGALLVPMVARHMGNILFHLARKPGVLARYLRYILAIGPRSAPNRSWWDANSLSPSSYASRKAEPGSSLSFGVGNYRWSFDKSGSTTLGSDVPWKDVLRALWGGSKAWAEFDPIWWRNTLGFGIFVVAKDALNLLRLWLVKRERETRRIKNRDFAGVDITGLDLIERPMD</sequence>
<evidence type="ECO:0000256" key="7">
    <source>
        <dbReference type="ARBA" id="ARBA00023136"/>
    </source>
</evidence>
<dbReference type="GO" id="GO:0016020">
    <property type="term" value="C:membrane"/>
    <property type="evidence" value="ECO:0007669"/>
    <property type="project" value="UniProtKB-SubCell"/>
</dbReference>
<dbReference type="GO" id="GO:0008270">
    <property type="term" value="F:zinc ion binding"/>
    <property type="evidence" value="ECO:0007669"/>
    <property type="project" value="UniProtKB-KW"/>
</dbReference>
<evidence type="ECO:0000256" key="4">
    <source>
        <dbReference type="ARBA" id="ARBA00022771"/>
    </source>
</evidence>
<dbReference type="SMART" id="SM00744">
    <property type="entry name" value="RINGv"/>
    <property type="match status" value="1"/>
</dbReference>
<evidence type="ECO:0000313" key="10">
    <source>
        <dbReference type="EMBL" id="KAJ4484179.1"/>
    </source>
</evidence>
<evidence type="ECO:0000256" key="2">
    <source>
        <dbReference type="ARBA" id="ARBA00022692"/>
    </source>
</evidence>
<evidence type="ECO:0000256" key="8">
    <source>
        <dbReference type="SAM" id="Phobius"/>
    </source>
</evidence>
<evidence type="ECO:0000259" key="9">
    <source>
        <dbReference type="PROSITE" id="PS51292"/>
    </source>
</evidence>
<evidence type="ECO:0000256" key="5">
    <source>
        <dbReference type="ARBA" id="ARBA00022833"/>
    </source>
</evidence>
<keyword evidence="7 8" id="KW-0472">Membrane</keyword>
<dbReference type="Gene3D" id="3.30.40.10">
    <property type="entry name" value="Zinc/RING finger domain, C3HC4 (zinc finger)"/>
    <property type="match status" value="1"/>
</dbReference>
<dbReference type="InterPro" id="IPR011016">
    <property type="entry name" value="Znf_RING-CH"/>
</dbReference>
<evidence type="ECO:0000256" key="3">
    <source>
        <dbReference type="ARBA" id="ARBA00022723"/>
    </source>
</evidence>
<dbReference type="Pfam" id="PF12906">
    <property type="entry name" value="RINGv"/>
    <property type="match status" value="1"/>
</dbReference>
<evidence type="ECO:0000313" key="11">
    <source>
        <dbReference type="Proteomes" id="UP001150238"/>
    </source>
</evidence>
<proteinExistence type="predicted"/>
<dbReference type="PROSITE" id="PS51292">
    <property type="entry name" value="ZF_RING_CH"/>
    <property type="match status" value="1"/>
</dbReference>
<reference evidence="10" key="2">
    <citation type="journal article" date="2023" name="Proc. Natl. Acad. Sci. U.S.A.">
        <title>A global phylogenomic analysis of the shiitake genus Lentinula.</title>
        <authorList>
            <person name="Sierra-Patev S."/>
            <person name="Min B."/>
            <person name="Naranjo-Ortiz M."/>
            <person name="Looney B."/>
            <person name="Konkel Z."/>
            <person name="Slot J.C."/>
            <person name="Sakamoto Y."/>
            <person name="Steenwyk J.L."/>
            <person name="Rokas A."/>
            <person name="Carro J."/>
            <person name="Camarero S."/>
            <person name="Ferreira P."/>
            <person name="Molpeceres G."/>
            <person name="Ruiz-Duenas F.J."/>
            <person name="Serrano A."/>
            <person name="Henrissat B."/>
            <person name="Drula E."/>
            <person name="Hughes K.W."/>
            <person name="Mata J.L."/>
            <person name="Ishikawa N.K."/>
            <person name="Vargas-Isla R."/>
            <person name="Ushijima S."/>
            <person name="Smith C.A."/>
            <person name="Donoghue J."/>
            <person name="Ahrendt S."/>
            <person name="Andreopoulos W."/>
            <person name="He G."/>
            <person name="LaButti K."/>
            <person name="Lipzen A."/>
            <person name="Ng V."/>
            <person name="Riley R."/>
            <person name="Sandor L."/>
            <person name="Barry K."/>
            <person name="Martinez A.T."/>
            <person name="Xiao Y."/>
            <person name="Gibbons J.G."/>
            <person name="Terashima K."/>
            <person name="Grigoriev I.V."/>
            <person name="Hibbett D."/>
        </authorList>
    </citation>
    <scope>NUCLEOTIDE SEQUENCE</scope>
    <source>
        <strain evidence="10">Sp2 HRB7682 ss15</strain>
    </source>
</reference>
<name>A0A9W9AKU2_9AGAR</name>
<accession>A0A9W9AKU2</accession>